<dbReference type="GO" id="GO:0006874">
    <property type="term" value="P:intracellular calcium ion homeostasis"/>
    <property type="evidence" value="ECO:0007669"/>
    <property type="project" value="TreeGrafter"/>
</dbReference>
<feature type="transmembrane region" description="Helical" evidence="5">
    <location>
        <begin position="245"/>
        <end position="263"/>
    </location>
</feature>
<gene>
    <name evidence="7" type="ORF">SAMN05518683_11063</name>
</gene>
<accession>A0A1I5T955</accession>
<reference evidence="8" key="1">
    <citation type="submission" date="2016-10" db="EMBL/GenBank/DDBJ databases">
        <authorList>
            <person name="Varghese N."/>
            <person name="Submissions S."/>
        </authorList>
    </citation>
    <scope>NUCLEOTIDE SEQUENCE [LARGE SCALE GENOMIC DNA]</scope>
    <source>
        <strain evidence="8">S7</strain>
    </source>
</reference>
<keyword evidence="8" id="KW-1185">Reference proteome</keyword>
<evidence type="ECO:0000256" key="5">
    <source>
        <dbReference type="SAM" id="Phobius"/>
    </source>
</evidence>
<dbReference type="GO" id="GO:0005262">
    <property type="term" value="F:calcium channel activity"/>
    <property type="evidence" value="ECO:0007669"/>
    <property type="project" value="TreeGrafter"/>
</dbReference>
<feature type="transmembrane region" description="Helical" evidence="5">
    <location>
        <begin position="312"/>
        <end position="330"/>
    </location>
</feature>
<keyword evidence="4 5" id="KW-0472">Membrane</keyword>
<feature type="transmembrane region" description="Helical" evidence="5">
    <location>
        <begin position="181"/>
        <end position="203"/>
    </location>
</feature>
<dbReference type="RefSeq" id="WP_093337217.1">
    <property type="nucleotide sequence ID" value="NZ_FOXD01000010.1"/>
</dbReference>
<dbReference type="InterPro" id="IPR044880">
    <property type="entry name" value="NCX_ion-bd_dom_sf"/>
</dbReference>
<feature type="transmembrane region" description="Helical" evidence="5">
    <location>
        <begin position="101"/>
        <end position="122"/>
    </location>
</feature>
<feature type="transmembrane region" description="Helical" evidence="5">
    <location>
        <begin position="66"/>
        <end position="89"/>
    </location>
</feature>
<dbReference type="EMBL" id="FOXD01000010">
    <property type="protein sequence ID" value="SFP79570.1"/>
    <property type="molecule type" value="Genomic_DNA"/>
</dbReference>
<keyword evidence="3 5" id="KW-1133">Transmembrane helix</keyword>
<feature type="domain" description="Sodium/calcium exchanger membrane region" evidence="6">
    <location>
        <begin position="2"/>
        <end position="145"/>
    </location>
</feature>
<evidence type="ECO:0000256" key="4">
    <source>
        <dbReference type="ARBA" id="ARBA00023136"/>
    </source>
</evidence>
<dbReference type="GO" id="GO:0008273">
    <property type="term" value="F:calcium, potassium:sodium antiporter activity"/>
    <property type="evidence" value="ECO:0007669"/>
    <property type="project" value="TreeGrafter"/>
</dbReference>
<dbReference type="PANTHER" id="PTHR10846">
    <property type="entry name" value="SODIUM/POTASSIUM/CALCIUM EXCHANGER"/>
    <property type="match status" value="1"/>
</dbReference>
<evidence type="ECO:0000313" key="8">
    <source>
        <dbReference type="Proteomes" id="UP000198892"/>
    </source>
</evidence>
<dbReference type="InterPro" id="IPR004837">
    <property type="entry name" value="NaCa_Exmemb"/>
</dbReference>
<feature type="transmembrane region" description="Helical" evidence="5">
    <location>
        <begin position="128"/>
        <end position="149"/>
    </location>
</feature>
<evidence type="ECO:0000256" key="3">
    <source>
        <dbReference type="ARBA" id="ARBA00022989"/>
    </source>
</evidence>
<dbReference type="STRING" id="1884432.SAMN05518683_11063"/>
<name>A0A1I5T955_9BACI</name>
<dbReference type="Gene3D" id="1.20.1420.30">
    <property type="entry name" value="NCX, central ion-binding region"/>
    <property type="match status" value="2"/>
</dbReference>
<evidence type="ECO:0000313" key="7">
    <source>
        <dbReference type="EMBL" id="SFP79570.1"/>
    </source>
</evidence>
<feature type="transmembrane region" description="Helical" evidence="5">
    <location>
        <begin position="215"/>
        <end position="238"/>
    </location>
</feature>
<dbReference type="AlphaFoldDB" id="A0A1I5T955"/>
<evidence type="ECO:0000256" key="1">
    <source>
        <dbReference type="ARBA" id="ARBA00004141"/>
    </source>
</evidence>
<keyword evidence="2 5" id="KW-0812">Transmembrane</keyword>
<dbReference type="PANTHER" id="PTHR10846:SF8">
    <property type="entry name" value="INNER MEMBRANE PROTEIN YRBG"/>
    <property type="match status" value="1"/>
</dbReference>
<sequence length="331" mass="34796">MVFFLFAVAAVITVISAVKLSTYADVISIKSKWGGLMVGTLLLAGATSLPEVTTSLTAVFLDNPDIAVGNVLGSNMFNLLIIAAFDLYYRKEKLFSRTDVSHAYTASLGILLALLVLAAMFIQTEASILWVGLDTLVIFGVYIAGITIINKKTGNDSSQEEAAPTAEDESSPSYAISLKHAGIGFVIAAVVILGAGSVLTIAGDQIAVQTGLGSSFVGSFLIAASTSLPEAVAVLVALQLQNHNLALGSILGSNLFNVILLFVSDVGFLNGPIIAASNTVHQITAGAVSLLAAIVLFSVLRGRKKAIHFYPWPSALLVVVYFITSYFIFIF</sequence>
<evidence type="ECO:0000256" key="2">
    <source>
        <dbReference type="ARBA" id="ARBA00022692"/>
    </source>
</evidence>
<feature type="domain" description="Sodium/calcium exchanger membrane region" evidence="6">
    <location>
        <begin position="183"/>
        <end position="329"/>
    </location>
</feature>
<comment type="subcellular location">
    <subcellularLocation>
        <location evidence="1">Membrane</location>
        <topology evidence="1">Multi-pass membrane protein</topology>
    </subcellularLocation>
</comment>
<dbReference type="Proteomes" id="UP000198892">
    <property type="component" value="Unassembled WGS sequence"/>
</dbReference>
<organism evidence="7 8">
    <name type="scientific">Salibacterium halotolerans</name>
    <dbReference type="NCBI Taxonomy" id="1884432"/>
    <lineage>
        <taxon>Bacteria</taxon>
        <taxon>Bacillati</taxon>
        <taxon>Bacillota</taxon>
        <taxon>Bacilli</taxon>
        <taxon>Bacillales</taxon>
        <taxon>Bacillaceae</taxon>
    </lineage>
</organism>
<dbReference type="OrthoDB" id="9794225at2"/>
<dbReference type="InterPro" id="IPR004481">
    <property type="entry name" value="K/Na/Ca-exchanger"/>
</dbReference>
<feature type="transmembrane region" description="Helical" evidence="5">
    <location>
        <begin position="283"/>
        <end position="300"/>
    </location>
</feature>
<dbReference type="GO" id="GO:0005886">
    <property type="term" value="C:plasma membrane"/>
    <property type="evidence" value="ECO:0007669"/>
    <property type="project" value="TreeGrafter"/>
</dbReference>
<protein>
    <submittedName>
        <fullName evidence="7">Cation:H+ antiporter</fullName>
    </submittedName>
</protein>
<proteinExistence type="predicted"/>
<dbReference type="Pfam" id="PF01699">
    <property type="entry name" value="Na_Ca_ex"/>
    <property type="match status" value="2"/>
</dbReference>
<evidence type="ECO:0000259" key="6">
    <source>
        <dbReference type="Pfam" id="PF01699"/>
    </source>
</evidence>